<dbReference type="InterPro" id="IPR005269">
    <property type="entry name" value="LOG"/>
</dbReference>
<keyword evidence="5" id="KW-1185">Reference proteome</keyword>
<dbReference type="GO" id="GO:0005829">
    <property type="term" value="C:cytosol"/>
    <property type="evidence" value="ECO:0007669"/>
    <property type="project" value="TreeGrafter"/>
</dbReference>
<comment type="caution">
    <text evidence="4">The sequence shown here is derived from an EMBL/GenBank/DDBJ whole genome shotgun (WGS) entry which is preliminary data.</text>
</comment>
<evidence type="ECO:0000313" key="5">
    <source>
        <dbReference type="Proteomes" id="UP000245539"/>
    </source>
</evidence>
<sequence>MKRICVYCGSSMGKKQEYAEAAKALGQALVERNIGLVYGGASVGIMGLIADTVLSLGGEVIGVIPQAIADKEIAHTGLTELKVVANMHERKAMMAEYSDGFIALPGGMGTLEELFEVLTWGQLGFHQKPTGVLNVDGYYDHLIAFLEHAVDQEYLKANHLDMLQKASEPMALLDLLRDYQAPAVGKWVDRKDL</sequence>
<dbReference type="GO" id="GO:0009691">
    <property type="term" value="P:cytokinin biosynthetic process"/>
    <property type="evidence" value="ECO:0007669"/>
    <property type="project" value="UniProtKB-UniRule"/>
</dbReference>
<dbReference type="SUPFAM" id="SSF102405">
    <property type="entry name" value="MCP/YpsA-like"/>
    <property type="match status" value="1"/>
</dbReference>
<dbReference type="InterPro" id="IPR031100">
    <property type="entry name" value="LOG_fam"/>
</dbReference>
<name>A0A317C9C9_9GAMM</name>
<dbReference type="EC" id="3.2.2.n1" evidence="3"/>
<proteinExistence type="inferred from homology"/>
<dbReference type="NCBIfam" id="TIGR00730">
    <property type="entry name" value="Rossman fold protein, TIGR00730 family"/>
    <property type="match status" value="1"/>
</dbReference>
<evidence type="ECO:0000313" key="4">
    <source>
        <dbReference type="EMBL" id="PWQ95138.1"/>
    </source>
</evidence>
<protein>
    <recommendedName>
        <fullName evidence="3">Cytokinin riboside 5'-monophosphate phosphoribohydrolase</fullName>
        <ecNumber evidence="3">3.2.2.n1</ecNumber>
    </recommendedName>
</protein>
<comment type="similarity">
    <text evidence="2 3">Belongs to the LOG family.</text>
</comment>
<dbReference type="EMBL" id="QGKM01000047">
    <property type="protein sequence ID" value="PWQ95138.1"/>
    <property type="molecule type" value="Genomic_DNA"/>
</dbReference>
<reference evidence="4 5" key="1">
    <citation type="submission" date="2018-05" db="EMBL/GenBank/DDBJ databases">
        <title>Leucothrix arctica sp. nov., isolated from Arctic seawater.</title>
        <authorList>
            <person name="Choi A."/>
            <person name="Baek K."/>
        </authorList>
    </citation>
    <scope>NUCLEOTIDE SEQUENCE [LARGE SCALE GENOMIC DNA]</scope>
    <source>
        <strain evidence="4 5">JCM 18388</strain>
    </source>
</reference>
<dbReference type="PANTHER" id="PTHR31223:SF70">
    <property type="entry name" value="LOG FAMILY PROTEIN YJL055W"/>
    <property type="match status" value="1"/>
</dbReference>
<keyword evidence="3" id="KW-0203">Cytokinin biosynthesis</keyword>
<evidence type="ECO:0000256" key="2">
    <source>
        <dbReference type="ARBA" id="ARBA00006763"/>
    </source>
</evidence>
<dbReference type="Proteomes" id="UP000245539">
    <property type="component" value="Unassembled WGS sequence"/>
</dbReference>
<dbReference type="Pfam" id="PF03641">
    <property type="entry name" value="Lysine_decarbox"/>
    <property type="match status" value="1"/>
</dbReference>
<dbReference type="OrthoDB" id="9801098at2"/>
<dbReference type="PANTHER" id="PTHR31223">
    <property type="entry name" value="LOG FAMILY PROTEIN YJL055W"/>
    <property type="match status" value="1"/>
</dbReference>
<keyword evidence="3" id="KW-0378">Hydrolase</keyword>
<accession>A0A317C9C9</accession>
<gene>
    <name evidence="4" type="ORF">DKW60_15545</name>
</gene>
<organism evidence="4 5">
    <name type="scientific">Leucothrix pacifica</name>
    <dbReference type="NCBI Taxonomy" id="1247513"/>
    <lineage>
        <taxon>Bacteria</taxon>
        <taxon>Pseudomonadati</taxon>
        <taxon>Pseudomonadota</taxon>
        <taxon>Gammaproteobacteria</taxon>
        <taxon>Thiotrichales</taxon>
        <taxon>Thiotrichaceae</taxon>
        <taxon>Leucothrix</taxon>
    </lineage>
</organism>
<evidence type="ECO:0000256" key="3">
    <source>
        <dbReference type="RuleBase" id="RU363015"/>
    </source>
</evidence>
<dbReference type="AlphaFoldDB" id="A0A317C9C9"/>
<comment type="catalytic activity">
    <reaction evidence="1">
        <text>AMP + H2O = D-ribose 5-phosphate + adenine</text>
        <dbReference type="Rhea" id="RHEA:20129"/>
        <dbReference type="ChEBI" id="CHEBI:15377"/>
        <dbReference type="ChEBI" id="CHEBI:16708"/>
        <dbReference type="ChEBI" id="CHEBI:78346"/>
        <dbReference type="ChEBI" id="CHEBI:456215"/>
        <dbReference type="EC" id="3.2.2.4"/>
    </reaction>
</comment>
<evidence type="ECO:0000256" key="1">
    <source>
        <dbReference type="ARBA" id="ARBA00000274"/>
    </source>
</evidence>
<dbReference type="Gene3D" id="3.40.50.450">
    <property type="match status" value="1"/>
</dbReference>
<dbReference type="GO" id="GO:0008714">
    <property type="term" value="F:AMP nucleosidase activity"/>
    <property type="evidence" value="ECO:0007669"/>
    <property type="project" value="UniProtKB-EC"/>
</dbReference>